<evidence type="ECO:0000259" key="8">
    <source>
        <dbReference type="PROSITE" id="PS50983"/>
    </source>
</evidence>
<comment type="subcellular location">
    <subcellularLocation>
        <location evidence="1">Cell envelope</location>
    </subcellularLocation>
</comment>
<feature type="compositionally biased region" description="Low complexity" evidence="6">
    <location>
        <begin position="31"/>
        <end position="53"/>
    </location>
</feature>
<keyword evidence="10" id="KW-1185">Reference proteome</keyword>
<dbReference type="InterPro" id="IPR002491">
    <property type="entry name" value="ABC_transptr_periplasmic_BD"/>
</dbReference>
<evidence type="ECO:0000313" key="10">
    <source>
        <dbReference type="Proteomes" id="UP001597493"/>
    </source>
</evidence>
<comment type="similarity">
    <text evidence="2">Belongs to the bacterial solute-binding protein 8 family.</text>
</comment>
<dbReference type="EMBL" id="JBHUMY010000043">
    <property type="protein sequence ID" value="MFD2663493.1"/>
    <property type="molecule type" value="Genomic_DNA"/>
</dbReference>
<dbReference type="CDD" id="cd01140">
    <property type="entry name" value="FatB"/>
    <property type="match status" value="1"/>
</dbReference>
<evidence type="ECO:0000256" key="3">
    <source>
        <dbReference type="ARBA" id="ARBA00022448"/>
    </source>
</evidence>
<comment type="caution">
    <text evidence="9">The sequence shown here is derived from an EMBL/GenBank/DDBJ whole genome shotgun (WGS) entry which is preliminary data.</text>
</comment>
<name>A0ABW5R3V9_9BACL</name>
<reference evidence="10" key="1">
    <citation type="journal article" date="2019" name="Int. J. Syst. Evol. Microbiol.">
        <title>The Global Catalogue of Microorganisms (GCM) 10K type strain sequencing project: providing services to taxonomists for standard genome sequencing and annotation.</title>
        <authorList>
            <consortium name="The Broad Institute Genomics Platform"/>
            <consortium name="The Broad Institute Genome Sequencing Center for Infectious Disease"/>
            <person name="Wu L."/>
            <person name="Ma J."/>
        </authorList>
    </citation>
    <scope>NUCLEOTIDE SEQUENCE [LARGE SCALE GENOMIC DNA]</scope>
    <source>
        <strain evidence="10">TISTR 1827</strain>
    </source>
</reference>
<keyword evidence="3" id="KW-0813">Transport</keyword>
<dbReference type="InterPro" id="IPR051313">
    <property type="entry name" value="Bact_iron-sidero_bind"/>
</dbReference>
<evidence type="ECO:0000256" key="7">
    <source>
        <dbReference type="SAM" id="SignalP"/>
    </source>
</evidence>
<organism evidence="9 10">
    <name type="scientific">Paenibacillus thailandensis</name>
    <dbReference type="NCBI Taxonomy" id="393250"/>
    <lineage>
        <taxon>Bacteria</taxon>
        <taxon>Bacillati</taxon>
        <taxon>Bacillota</taxon>
        <taxon>Bacilli</taxon>
        <taxon>Bacillales</taxon>
        <taxon>Paenibacillaceae</taxon>
        <taxon>Paenibacillus</taxon>
    </lineage>
</organism>
<feature type="domain" description="Fe/B12 periplasmic-binding" evidence="8">
    <location>
        <begin position="74"/>
        <end position="335"/>
    </location>
</feature>
<evidence type="ECO:0000313" key="9">
    <source>
        <dbReference type="EMBL" id="MFD2663493.1"/>
    </source>
</evidence>
<feature type="coiled-coil region" evidence="5">
    <location>
        <begin position="182"/>
        <end position="209"/>
    </location>
</feature>
<dbReference type="Gene3D" id="3.40.50.1980">
    <property type="entry name" value="Nitrogenase molybdenum iron protein domain"/>
    <property type="match status" value="2"/>
</dbReference>
<dbReference type="Pfam" id="PF01497">
    <property type="entry name" value="Peripla_BP_2"/>
    <property type="match status" value="1"/>
</dbReference>
<accession>A0ABW5R3V9</accession>
<dbReference type="RefSeq" id="WP_379279624.1">
    <property type="nucleotide sequence ID" value="NZ_JBHUGT010000011.1"/>
</dbReference>
<dbReference type="PROSITE" id="PS50983">
    <property type="entry name" value="FE_B12_PBP"/>
    <property type="match status" value="1"/>
</dbReference>
<evidence type="ECO:0000256" key="1">
    <source>
        <dbReference type="ARBA" id="ARBA00004196"/>
    </source>
</evidence>
<gene>
    <name evidence="9" type="ORF">ACFSW5_24960</name>
</gene>
<dbReference type="PROSITE" id="PS51257">
    <property type="entry name" value="PROKAR_LIPOPROTEIN"/>
    <property type="match status" value="1"/>
</dbReference>
<feature type="signal peptide" evidence="7">
    <location>
        <begin position="1"/>
        <end position="18"/>
    </location>
</feature>
<keyword evidence="5" id="KW-0175">Coiled coil</keyword>
<evidence type="ECO:0000256" key="6">
    <source>
        <dbReference type="SAM" id="MobiDB-lite"/>
    </source>
</evidence>
<feature type="region of interest" description="Disordered" evidence="6">
    <location>
        <begin position="25"/>
        <end position="53"/>
    </location>
</feature>
<keyword evidence="4 7" id="KW-0732">Signal</keyword>
<feature type="chain" id="PRO_5045222584" evidence="7">
    <location>
        <begin position="19"/>
        <end position="335"/>
    </location>
</feature>
<protein>
    <submittedName>
        <fullName evidence="9">Siderophore ABC transporter substrate-binding protein</fullName>
    </submittedName>
</protein>
<dbReference type="InterPro" id="IPR033870">
    <property type="entry name" value="FatB"/>
</dbReference>
<dbReference type="SUPFAM" id="SSF53807">
    <property type="entry name" value="Helical backbone' metal receptor"/>
    <property type="match status" value="1"/>
</dbReference>
<proteinExistence type="inferred from homology"/>
<dbReference type="PANTHER" id="PTHR30532:SF28">
    <property type="entry name" value="PETROBACTIN-BINDING PROTEIN YCLQ"/>
    <property type="match status" value="1"/>
</dbReference>
<dbReference type="Proteomes" id="UP001597493">
    <property type="component" value="Unassembled WGS sequence"/>
</dbReference>
<dbReference type="PANTHER" id="PTHR30532">
    <property type="entry name" value="IRON III DICITRATE-BINDING PERIPLASMIC PROTEIN"/>
    <property type="match status" value="1"/>
</dbReference>
<evidence type="ECO:0000256" key="5">
    <source>
        <dbReference type="SAM" id="Coils"/>
    </source>
</evidence>
<evidence type="ECO:0000256" key="4">
    <source>
        <dbReference type="ARBA" id="ARBA00022729"/>
    </source>
</evidence>
<sequence>MKKLSLLLVLMAFAIVTAACGGNSGSGNGAGSTASPSPTASSEASPSPAASAAPAELTITDRFGDHKIKTNPEKVVVFDFGTLDTLDKLGVEVTGVPSSNLPGYLSKYEDEKYVNVGGLMEPDFEKIAEIQPDLIIISGRQADSYEEFNKIAPTIYMGVDTEKYMESFKANVTTLGQIFGKEAEAEKELAAVEASIKELNEKVTAAGNNALVVLTTSGKVSAFGTGSRFGIIHDVFGFTPVDPSVKVTTHGNQVSFEYIAEKNPDYLFVVDRDAVVSSDKAAQPAAQVIENDLVKNTNAYKNGRIVYLNPDYWYLSGGGLVSVSEMVNEVSAGLK</sequence>
<evidence type="ECO:0000256" key="2">
    <source>
        <dbReference type="ARBA" id="ARBA00008814"/>
    </source>
</evidence>